<reference evidence="2" key="1">
    <citation type="submission" date="2021-07" db="EMBL/GenBank/DDBJ databases">
        <authorList>
            <person name="Durling M."/>
        </authorList>
    </citation>
    <scope>NUCLEOTIDE SEQUENCE</scope>
</reference>
<keyword evidence="3" id="KW-1185">Reference proteome</keyword>
<proteinExistence type="predicted"/>
<evidence type="ECO:0000313" key="3">
    <source>
        <dbReference type="Proteomes" id="UP000696280"/>
    </source>
</evidence>
<dbReference type="AlphaFoldDB" id="A0A9N9L8F0"/>
<feature type="region of interest" description="Disordered" evidence="1">
    <location>
        <begin position="141"/>
        <end position="375"/>
    </location>
</feature>
<feature type="compositionally biased region" description="Polar residues" evidence="1">
    <location>
        <begin position="181"/>
        <end position="202"/>
    </location>
</feature>
<evidence type="ECO:0000256" key="1">
    <source>
        <dbReference type="SAM" id="MobiDB-lite"/>
    </source>
</evidence>
<accession>A0A9N9L8F0</accession>
<comment type="caution">
    <text evidence="2">The sequence shown here is derived from an EMBL/GenBank/DDBJ whole genome shotgun (WGS) entry which is preliminary data.</text>
</comment>
<protein>
    <submittedName>
        <fullName evidence="2">Uncharacterized protein</fullName>
    </submittedName>
</protein>
<dbReference type="OrthoDB" id="10521452at2759"/>
<evidence type="ECO:0000313" key="2">
    <source>
        <dbReference type="EMBL" id="CAG8961379.1"/>
    </source>
</evidence>
<name>A0A9N9L8F0_9HELO</name>
<sequence length="413" mass="46888">MASQKRPSNLFTGTLPSYVRGAARGVPCIQCTKSALRGPLAPACHDTAGRSARCHRCCTNHLSCFPLPDEAIPLVRKLRSELHRKGEADSDVIKFREVLTTLLRSDAELKAAAVTETETQLAKSRTVARIAGESLVKATLTKTPTTTLGPKKNSKASSSIKSSKISEVSRESRAPILQGPRNKNQPKMPQSQQRSTVISEGQCNGERAPSRSAPDVTNPRDKENTCPSQCPNHKSHVGSNKQDSRSRKRSESRHRNDRQPERDEREHRARSPRQDDSLGNRYRSLSHDSRYSRRYRSRSPRRDSRKERSRSPYQQSQRKGRSRSLEEDRSRSNSRLRDRHRTSQGRRGRSQSPRRDSRDERKNSTHSRERTYKKVTGDFDDSDAIDAAVIKRNDRVRKLIDSFIDDLMDELAD</sequence>
<organism evidence="2 3">
    <name type="scientific">Hymenoscyphus fraxineus</name>
    <dbReference type="NCBI Taxonomy" id="746836"/>
    <lineage>
        <taxon>Eukaryota</taxon>
        <taxon>Fungi</taxon>
        <taxon>Dikarya</taxon>
        <taxon>Ascomycota</taxon>
        <taxon>Pezizomycotina</taxon>
        <taxon>Leotiomycetes</taxon>
        <taxon>Helotiales</taxon>
        <taxon>Helotiaceae</taxon>
        <taxon>Hymenoscyphus</taxon>
    </lineage>
</organism>
<feature type="compositionally biased region" description="Polar residues" evidence="1">
    <location>
        <begin position="225"/>
        <end position="241"/>
    </location>
</feature>
<gene>
    <name evidence="2" type="ORF">HYFRA_00013326</name>
</gene>
<feature type="compositionally biased region" description="Basic and acidic residues" evidence="1">
    <location>
        <begin position="300"/>
        <end position="310"/>
    </location>
</feature>
<feature type="compositionally biased region" description="Basic and acidic residues" evidence="1">
    <location>
        <begin position="353"/>
        <end position="375"/>
    </location>
</feature>
<feature type="compositionally biased region" description="Basic and acidic residues" evidence="1">
    <location>
        <begin position="253"/>
        <end position="278"/>
    </location>
</feature>
<feature type="compositionally biased region" description="Basic residues" evidence="1">
    <location>
        <begin position="332"/>
        <end position="349"/>
    </location>
</feature>
<dbReference type="EMBL" id="CAJVRL010000108">
    <property type="protein sequence ID" value="CAG8961379.1"/>
    <property type="molecule type" value="Genomic_DNA"/>
</dbReference>
<feature type="compositionally biased region" description="Low complexity" evidence="1">
    <location>
        <begin position="141"/>
        <end position="166"/>
    </location>
</feature>
<dbReference type="Proteomes" id="UP000696280">
    <property type="component" value="Unassembled WGS sequence"/>
</dbReference>